<gene>
    <name evidence="1" type="ORF">BDV40DRAFT_280538</name>
</gene>
<evidence type="ECO:0000313" key="2">
    <source>
        <dbReference type="Proteomes" id="UP000326950"/>
    </source>
</evidence>
<protein>
    <submittedName>
        <fullName evidence="1">Uncharacterized protein</fullName>
    </submittedName>
</protein>
<name>A0A5N6UDG6_ASPTM</name>
<proteinExistence type="predicted"/>
<dbReference type="OrthoDB" id="5424209at2759"/>
<reference evidence="1 2" key="1">
    <citation type="submission" date="2019-04" db="EMBL/GenBank/DDBJ databases">
        <title>Friends and foes A comparative genomics study of 23 Aspergillus species from section Flavi.</title>
        <authorList>
            <consortium name="DOE Joint Genome Institute"/>
            <person name="Kjaerbolling I."/>
            <person name="Vesth T."/>
            <person name="Frisvad J.C."/>
            <person name="Nybo J.L."/>
            <person name="Theobald S."/>
            <person name="Kildgaard S."/>
            <person name="Isbrandt T."/>
            <person name="Kuo A."/>
            <person name="Sato A."/>
            <person name="Lyhne E.K."/>
            <person name="Kogle M.E."/>
            <person name="Wiebenga A."/>
            <person name="Kun R.S."/>
            <person name="Lubbers R.J."/>
            <person name="Makela M.R."/>
            <person name="Barry K."/>
            <person name="Chovatia M."/>
            <person name="Clum A."/>
            <person name="Daum C."/>
            <person name="Haridas S."/>
            <person name="He G."/>
            <person name="LaButti K."/>
            <person name="Lipzen A."/>
            <person name="Mondo S."/>
            <person name="Riley R."/>
            <person name="Salamov A."/>
            <person name="Simmons B.A."/>
            <person name="Magnuson J.K."/>
            <person name="Henrissat B."/>
            <person name="Mortensen U.H."/>
            <person name="Larsen T.O."/>
            <person name="Devries R.P."/>
            <person name="Grigoriev I.V."/>
            <person name="Machida M."/>
            <person name="Baker S.E."/>
            <person name="Andersen M.R."/>
        </authorList>
    </citation>
    <scope>NUCLEOTIDE SEQUENCE [LARGE SCALE GENOMIC DNA]</scope>
    <source>
        <strain evidence="1 2">CBS 117626</strain>
    </source>
</reference>
<keyword evidence="2" id="KW-1185">Reference proteome</keyword>
<evidence type="ECO:0000313" key="1">
    <source>
        <dbReference type="EMBL" id="KAE8156644.1"/>
    </source>
</evidence>
<sequence length="57" mass="6040">MLPTTIFTVAANGKRCATDEHSVCCQAGKSSFEPGDSGALIFTGWGSMGRNGLWWTS</sequence>
<accession>A0A5N6UDG6</accession>
<dbReference type="Proteomes" id="UP000326950">
    <property type="component" value="Unassembled WGS sequence"/>
</dbReference>
<organism evidence="1 2">
    <name type="scientific">Aspergillus tamarii</name>
    <dbReference type="NCBI Taxonomy" id="41984"/>
    <lineage>
        <taxon>Eukaryota</taxon>
        <taxon>Fungi</taxon>
        <taxon>Dikarya</taxon>
        <taxon>Ascomycota</taxon>
        <taxon>Pezizomycotina</taxon>
        <taxon>Eurotiomycetes</taxon>
        <taxon>Eurotiomycetidae</taxon>
        <taxon>Eurotiales</taxon>
        <taxon>Aspergillaceae</taxon>
        <taxon>Aspergillus</taxon>
        <taxon>Aspergillus subgen. Circumdati</taxon>
    </lineage>
</organism>
<dbReference type="EMBL" id="ML738752">
    <property type="protein sequence ID" value="KAE8156644.1"/>
    <property type="molecule type" value="Genomic_DNA"/>
</dbReference>
<dbReference type="AlphaFoldDB" id="A0A5N6UDG6"/>